<dbReference type="SUPFAM" id="SSF53927">
    <property type="entry name" value="Cytidine deaminase-like"/>
    <property type="match status" value="1"/>
</dbReference>
<dbReference type="GO" id="GO:0016783">
    <property type="term" value="F:sulfurtransferase activity"/>
    <property type="evidence" value="ECO:0007669"/>
    <property type="project" value="InterPro"/>
</dbReference>
<dbReference type="InterPro" id="IPR016193">
    <property type="entry name" value="Cytidine_deaminase-like"/>
</dbReference>
<reference evidence="4 5" key="1">
    <citation type="submission" date="2024-02" db="EMBL/GenBank/DDBJ databases">
        <title>A novel Wenzhouxiangellaceae bacterium, isolated from coastal sediments.</title>
        <authorList>
            <person name="Du Z.-J."/>
            <person name="Ye Y.-Q."/>
            <person name="Zhang X.-Y."/>
        </authorList>
    </citation>
    <scope>NUCLEOTIDE SEQUENCE [LARGE SCALE GENOMIC DNA]</scope>
    <source>
        <strain evidence="4 5">CH-27</strain>
    </source>
</reference>
<dbReference type="PANTHER" id="PTHR30592">
    <property type="entry name" value="FORMATE DEHYDROGENASE"/>
    <property type="match status" value="1"/>
</dbReference>
<feature type="binding site" evidence="3">
    <location>
        <begin position="247"/>
        <end position="252"/>
    </location>
    <ligand>
        <name>Mo-bis(molybdopterin guanine dinucleotide)</name>
        <dbReference type="ChEBI" id="CHEBI:60539"/>
    </ligand>
</feature>
<dbReference type="Proteomes" id="UP001359886">
    <property type="component" value="Unassembled WGS sequence"/>
</dbReference>
<feature type="active site" description="Cysteine persulfide intermediate" evidence="3">
    <location>
        <position position="108"/>
    </location>
</feature>
<comment type="similarity">
    <text evidence="3">Belongs to the FdhD family.</text>
</comment>
<accession>A0AAW9R7Y8</accession>
<evidence type="ECO:0000256" key="3">
    <source>
        <dbReference type="HAMAP-Rule" id="MF_00187"/>
    </source>
</evidence>
<dbReference type="GO" id="GO:0005737">
    <property type="term" value="C:cytoplasm"/>
    <property type="evidence" value="ECO:0007669"/>
    <property type="project" value="UniProtKB-SubCell"/>
</dbReference>
<keyword evidence="1 3" id="KW-0963">Cytoplasm</keyword>
<evidence type="ECO:0000256" key="1">
    <source>
        <dbReference type="ARBA" id="ARBA00022490"/>
    </source>
</evidence>
<dbReference type="PIRSF" id="PIRSF015626">
    <property type="entry name" value="FdhD"/>
    <property type="match status" value="1"/>
</dbReference>
<evidence type="ECO:0000313" key="4">
    <source>
        <dbReference type="EMBL" id="MEJ8567340.1"/>
    </source>
</evidence>
<dbReference type="EMBL" id="JAZHOG010000004">
    <property type="protein sequence ID" value="MEJ8567340.1"/>
    <property type="molecule type" value="Genomic_DNA"/>
</dbReference>
<dbReference type="Gene3D" id="3.10.20.10">
    <property type="match status" value="1"/>
</dbReference>
<evidence type="ECO:0000256" key="2">
    <source>
        <dbReference type="ARBA" id="ARBA00023150"/>
    </source>
</evidence>
<gene>
    <name evidence="3 4" type="primary">fdhD</name>
    <name evidence="4" type="ORF">V3330_06845</name>
</gene>
<name>A0AAW9R7Y8_9GAMM</name>
<dbReference type="GO" id="GO:0097163">
    <property type="term" value="F:sulfur carrier activity"/>
    <property type="evidence" value="ECO:0007669"/>
    <property type="project" value="UniProtKB-UniRule"/>
</dbReference>
<keyword evidence="2 3" id="KW-0501">Molybdenum cofactor biosynthesis</keyword>
<dbReference type="AlphaFoldDB" id="A0AAW9R7Y8"/>
<protein>
    <recommendedName>
        <fullName evidence="3">Sulfur carrier protein FdhD</fullName>
    </recommendedName>
</protein>
<dbReference type="InterPro" id="IPR003786">
    <property type="entry name" value="FdhD"/>
</dbReference>
<dbReference type="Pfam" id="PF02634">
    <property type="entry name" value="FdhD-NarQ"/>
    <property type="match status" value="1"/>
</dbReference>
<dbReference type="HAMAP" id="MF_00187">
    <property type="entry name" value="FdhD"/>
    <property type="match status" value="1"/>
</dbReference>
<organism evidence="4 5">
    <name type="scientific">Elongatibacter sediminis</name>
    <dbReference type="NCBI Taxonomy" id="3119006"/>
    <lineage>
        <taxon>Bacteria</taxon>
        <taxon>Pseudomonadati</taxon>
        <taxon>Pseudomonadota</taxon>
        <taxon>Gammaproteobacteria</taxon>
        <taxon>Chromatiales</taxon>
        <taxon>Wenzhouxiangellaceae</taxon>
        <taxon>Elongatibacter</taxon>
    </lineage>
</organism>
<sequence>MTTSRVVAVRNWKPAEHTGGTDHIAVETPVALTYNRQPHVVMMVTPADLEDFALGFSLTEGLIGAPDDLLAVRVIPREGGIEVAMSITEPWFDRLATQRRNLTGRTGCGLCGAERIEQALRYPEPVGDRVRVTHAAVQQALATMREHQPLQGVTGATHGAAWCDLQGNIGLLREDVGRHNALDKLIGALARQGFDPQNGFVLVSSRASYEMVYKAAAVGMELIVAVSAPTTLAIEFAERAGVTLVGFGRPGRHNVYTFEQRITD</sequence>
<comment type="subcellular location">
    <subcellularLocation>
        <location evidence="3">Cytoplasm</location>
    </subcellularLocation>
</comment>
<dbReference type="RefSeq" id="WP_354694666.1">
    <property type="nucleotide sequence ID" value="NZ_JAZHOG010000004.1"/>
</dbReference>
<dbReference type="PANTHER" id="PTHR30592:SF1">
    <property type="entry name" value="SULFUR CARRIER PROTEIN FDHD"/>
    <property type="match status" value="1"/>
</dbReference>
<comment type="caution">
    <text evidence="4">The sequence shown here is derived from an EMBL/GenBank/DDBJ whole genome shotgun (WGS) entry which is preliminary data.</text>
</comment>
<comment type="function">
    <text evidence="3">Required for formate dehydrogenase (FDH) activity. Acts as a sulfur carrier protein that transfers sulfur from IscS to the molybdenum cofactor prior to its insertion into FDH.</text>
</comment>
<dbReference type="NCBIfam" id="TIGR00129">
    <property type="entry name" value="fdhD_narQ"/>
    <property type="match status" value="1"/>
</dbReference>
<evidence type="ECO:0000313" key="5">
    <source>
        <dbReference type="Proteomes" id="UP001359886"/>
    </source>
</evidence>
<dbReference type="Gene3D" id="3.40.140.10">
    <property type="entry name" value="Cytidine Deaminase, domain 2"/>
    <property type="match status" value="1"/>
</dbReference>
<proteinExistence type="inferred from homology"/>
<dbReference type="GO" id="GO:0006777">
    <property type="term" value="P:Mo-molybdopterin cofactor biosynthetic process"/>
    <property type="evidence" value="ECO:0007669"/>
    <property type="project" value="UniProtKB-UniRule"/>
</dbReference>
<keyword evidence="5" id="KW-1185">Reference proteome</keyword>